<evidence type="ECO:0000313" key="1">
    <source>
        <dbReference type="EMBL" id="MBW95150.1"/>
    </source>
</evidence>
<reference evidence="1" key="1">
    <citation type="submission" date="2018-02" db="EMBL/GenBank/DDBJ databases">
        <title>Rhizophora mucronata_Transcriptome.</title>
        <authorList>
            <person name="Meera S.P."/>
            <person name="Sreeshan A."/>
            <person name="Augustine A."/>
        </authorList>
    </citation>
    <scope>NUCLEOTIDE SEQUENCE</scope>
    <source>
        <tissue evidence="1">Leaf</tissue>
    </source>
</reference>
<sequence length="42" mass="4707">MAKISLKHLILVAFFLCFICGNATGKFSELIVAQLFPSYHFS</sequence>
<dbReference type="EMBL" id="GGEC01014667">
    <property type="protein sequence ID" value="MBW95150.1"/>
    <property type="molecule type" value="Transcribed_RNA"/>
</dbReference>
<accession>A0A2P2JNV2</accession>
<organism evidence="1">
    <name type="scientific">Rhizophora mucronata</name>
    <name type="common">Asiatic mangrove</name>
    <dbReference type="NCBI Taxonomy" id="61149"/>
    <lineage>
        <taxon>Eukaryota</taxon>
        <taxon>Viridiplantae</taxon>
        <taxon>Streptophyta</taxon>
        <taxon>Embryophyta</taxon>
        <taxon>Tracheophyta</taxon>
        <taxon>Spermatophyta</taxon>
        <taxon>Magnoliopsida</taxon>
        <taxon>eudicotyledons</taxon>
        <taxon>Gunneridae</taxon>
        <taxon>Pentapetalae</taxon>
        <taxon>rosids</taxon>
        <taxon>fabids</taxon>
        <taxon>Malpighiales</taxon>
        <taxon>Rhizophoraceae</taxon>
        <taxon>Rhizophora</taxon>
    </lineage>
</organism>
<proteinExistence type="predicted"/>
<protein>
    <submittedName>
        <fullName evidence="1">Uncharacterized protein</fullName>
    </submittedName>
</protein>
<dbReference type="AlphaFoldDB" id="A0A2P2JNV2"/>
<name>A0A2P2JNV2_RHIMU</name>